<evidence type="ECO:0000313" key="1">
    <source>
        <dbReference type="EMBL" id="CAF1928854.1"/>
    </source>
</evidence>
<sequence>MLGFLSCIGSPTETFLALLKRLMGQSIVYGIWAERNRKVLEGKTSIPTVIFK</sequence>
<gene>
    <name evidence="1" type="ORF">DARMORV10_C05P29280.1</name>
</gene>
<organism evidence="1">
    <name type="scientific">Brassica napus</name>
    <name type="common">Rape</name>
    <dbReference type="NCBI Taxonomy" id="3708"/>
    <lineage>
        <taxon>Eukaryota</taxon>
        <taxon>Viridiplantae</taxon>
        <taxon>Streptophyta</taxon>
        <taxon>Embryophyta</taxon>
        <taxon>Tracheophyta</taxon>
        <taxon>Spermatophyta</taxon>
        <taxon>Magnoliopsida</taxon>
        <taxon>eudicotyledons</taxon>
        <taxon>Gunneridae</taxon>
        <taxon>Pentapetalae</taxon>
        <taxon>rosids</taxon>
        <taxon>malvids</taxon>
        <taxon>Brassicales</taxon>
        <taxon>Brassicaceae</taxon>
        <taxon>Brassiceae</taxon>
        <taxon>Brassica</taxon>
    </lineage>
</organism>
<reference evidence="1" key="1">
    <citation type="submission" date="2021-01" db="EMBL/GenBank/DDBJ databases">
        <authorList>
            <consortium name="Genoscope - CEA"/>
            <person name="William W."/>
        </authorList>
    </citation>
    <scope>NUCLEOTIDE SEQUENCE</scope>
</reference>
<dbReference type="AlphaFoldDB" id="A0A816KYK5"/>
<accession>A0A816KYK5</accession>
<dbReference type="Proteomes" id="UP001295469">
    <property type="component" value="Chromosome C05"/>
</dbReference>
<proteinExistence type="predicted"/>
<protein>
    <submittedName>
        <fullName evidence="1">(rape) hypothetical protein</fullName>
    </submittedName>
</protein>
<dbReference type="EMBL" id="HG994369">
    <property type="protein sequence ID" value="CAF1928854.1"/>
    <property type="molecule type" value="Genomic_DNA"/>
</dbReference>
<name>A0A816KYK5_BRANA</name>